<dbReference type="Proteomes" id="UP000640485">
    <property type="component" value="Unassembled WGS sequence"/>
</dbReference>
<feature type="domain" description="DUF306" evidence="2">
    <location>
        <begin position="36"/>
        <end position="123"/>
    </location>
</feature>
<keyword evidence="1" id="KW-0732">Signal</keyword>
<dbReference type="PROSITE" id="PS51257">
    <property type="entry name" value="PROKAR_LIPOPROTEIN"/>
    <property type="match status" value="1"/>
</dbReference>
<evidence type="ECO:0000313" key="4">
    <source>
        <dbReference type="Proteomes" id="UP000640485"/>
    </source>
</evidence>
<dbReference type="AlphaFoldDB" id="A0A934SJN8"/>
<keyword evidence="4" id="KW-1185">Reference proteome</keyword>
<evidence type="ECO:0000259" key="2">
    <source>
        <dbReference type="Pfam" id="PF03724"/>
    </source>
</evidence>
<comment type="caution">
    <text evidence="3">The sequence shown here is derived from an EMBL/GenBank/DDBJ whole genome shotgun (WGS) entry which is preliminary data.</text>
</comment>
<organism evidence="3 4">
    <name type="scientific">Paracoccus caeni</name>
    <dbReference type="NCBI Taxonomy" id="657651"/>
    <lineage>
        <taxon>Bacteria</taxon>
        <taxon>Pseudomonadati</taxon>
        <taxon>Pseudomonadota</taxon>
        <taxon>Alphaproteobacteria</taxon>
        <taxon>Rhodobacterales</taxon>
        <taxon>Paracoccaceae</taxon>
        <taxon>Paracoccus</taxon>
    </lineage>
</organism>
<gene>
    <name evidence="3" type="ORF">JJJ17_11550</name>
</gene>
<proteinExistence type="predicted"/>
<accession>A0A934SJN8</accession>
<protein>
    <submittedName>
        <fullName evidence="3">META domain-containing protein</fullName>
    </submittedName>
</protein>
<dbReference type="Gene3D" id="2.40.128.270">
    <property type="match status" value="1"/>
</dbReference>
<evidence type="ECO:0000256" key="1">
    <source>
        <dbReference type="SAM" id="SignalP"/>
    </source>
</evidence>
<evidence type="ECO:0000313" key="3">
    <source>
        <dbReference type="EMBL" id="MBK4216562.1"/>
    </source>
</evidence>
<reference evidence="3" key="1">
    <citation type="submission" date="2021-01" db="EMBL/GenBank/DDBJ databases">
        <title>Paracoccus amoyensis sp. nov., isolated from the surface seawater along the coast of Xiamen Island, China.</title>
        <authorList>
            <person name="Lyu L."/>
        </authorList>
    </citation>
    <scope>NUCLEOTIDE SEQUENCE</scope>
    <source>
        <strain evidence="3">MJ17</strain>
    </source>
</reference>
<feature type="chain" id="PRO_5038033148" evidence="1">
    <location>
        <begin position="20"/>
        <end position="151"/>
    </location>
</feature>
<dbReference type="InterPro" id="IPR038670">
    <property type="entry name" value="HslJ-like_sf"/>
</dbReference>
<dbReference type="EMBL" id="JAEPRQ010000003">
    <property type="protein sequence ID" value="MBK4216562.1"/>
    <property type="molecule type" value="Genomic_DNA"/>
</dbReference>
<name>A0A934SJN8_9RHOB</name>
<dbReference type="RefSeq" id="WP_200686505.1">
    <property type="nucleotide sequence ID" value="NZ_JAEPRQ010000003.1"/>
</dbReference>
<dbReference type="Pfam" id="PF03724">
    <property type="entry name" value="META"/>
    <property type="match status" value="1"/>
</dbReference>
<sequence length="151" mass="16029">MFRRPLLAATLAAATLTLAACQDSTPKTSLGGVPFGNYVLVGMDGAAVPLRNVTLNVQEKRLSGQGPCNGYTTPNSAELPALALAPLTTTYVACDKATFEQRFFHVMQTATEVEYYGGVLKVKAPSTWLIFERGTTDTSGVNALEAARGQQ</sequence>
<dbReference type="InterPro" id="IPR005184">
    <property type="entry name" value="DUF306_Meta_HslJ"/>
</dbReference>
<feature type="signal peptide" evidence="1">
    <location>
        <begin position="1"/>
        <end position="19"/>
    </location>
</feature>